<reference evidence="9" key="2">
    <citation type="submission" date="2024-07" db="EMBL/GenBank/DDBJ databases">
        <title>Two chromosome-level genome assemblies of Korean endemic species Abeliophyllum distichum and Forsythia ovata (Oleaceae).</title>
        <authorList>
            <person name="Jang H."/>
        </authorList>
    </citation>
    <scope>NUCLEOTIDE SEQUENCE [LARGE SCALE GENOMIC DNA]</scope>
</reference>
<comment type="subcellular location">
    <subcellularLocation>
        <location evidence="1">Nucleus</location>
    </subcellularLocation>
</comment>
<keyword evidence="9" id="KW-1185">Reference proteome</keyword>
<proteinExistence type="predicted"/>
<reference evidence="7" key="1">
    <citation type="submission" date="2024-07" db="EMBL/GenBank/DDBJ databases">
        <title>Two chromosome-level genome assemblies of Korean endemic species Abeliophyllum distichum and Forsythia ovata (Oleaceae).</title>
        <authorList>
            <person name="Mun J.H."/>
        </authorList>
    </citation>
    <scope>NUCLEOTIDE SEQUENCE</scope>
    <source>
        <strain evidence="7">KNKB202402200001</strain>
        <tissue evidence="7">Leaf</tissue>
    </source>
</reference>
<evidence type="ECO:0000256" key="1">
    <source>
        <dbReference type="ARBA" id="ARBA00004123"/>
    </source>
</evidence>
<dbReference type="PANTHER" id="PTHR31541">
    <property type="entry name" value="B3 DOMAIN PLANT PROTEIN-RELATED"/>
    <property type="match status" value="1"/>
</dbReference>
<keyword evidence="3" id="KW-0238">DNA-binding</keyword>
<keyword evidence="5" id="KW-0539">Nucleus</keyword>
<keyword evidence="2" id="KW-0805">Transcription regulation</keyword>
<dbReference type="EMBL" id="JBFOLJ010000011">
    <property type="protein sequence ID" value="KAL2495925.1"/>
    <property type="molecule type" value="Genomic_DNA"/>
</dbReference>
<feature type="region of interest" description="Disordered" evidence="6">
    <location>
        <begin position="51"/>
        <end position="105"/>
    </location>
</feature>
<evidence type="ECO:0000313" key="8">
    <source>
        <dbReference type="EMBL" id="KAL2496084.1"/>
    </source>
</evidence>
<evidence type="ECO:0000313" key="7">
    <source>
        <dbReference type="EMBL" id="KAL2495925.1"/>
    </source>
</evidence>
<protein>
    <recommendedName>
        <fullName evidence="10">TF-B3 domain-containing protein</fullName>
    </recommendedName>
</protein>
<gene>
    <name evidence="7" type="ORF">Fot_39682</name>
    <name evidence="8" type="ORF">Fot_39841</name>
</gene>
<evidence type="ECO:0000256" key="3">
    <source>
        <dbReference type="ARBA" id="ARBA00023125"/>
    </source>
</evidence>
<evidence type="ECO:0000313" key="9">
    <source>
        <dbReference type="Proteomes" id="UP001604277"/>
    </source>
</evidence>
<accession>A0ABD1S5C3</accession>
<dbReference type="InterPro" id="IPR015300">
    <property type="entry name" value="DNA-bd_pseudobarrel_sf"/>
</dbReference>
<dbReference type="GO" id="GO:0003677">
    <property type="term" value="F:DNA binding"/>
    <property type="evidence" value="ECO:0007669"/>
    <property type="project" value="UniProtKB-KW"/>
</dbReference>
<feature type="region of interest" description="Disordered" evidence="6">
    <location>
        <begin position="187"/>
        <end position="226"/>
    </location>
</feature>
<dbReference type="AlphaFoldDB" id="A0ABD1S5C3"/>
<dbReference type="InterPro" id="IPR005508">
    <property type="entry name" value="At2g31720-like"/>
</dbReference>
<feature type="compositionally biased region" description="Basic residues" evidence="6">
    <location>
        <begin position="88"/>
        <end position="97"/>
    </location>
</feature>
<dbReference type="PANTHER" id="PTHR31541:SF25">
    <property type="entry name" value="GAMMA-GLIADIN B"/>
    <property type="match status" value="1"/>
</dbReference>
<keyword evidence="4" id="KW-0804">Transcription</keyword>
<dbReference type="Gene3D" id="2.40.330.10">
    <property type="entry name" value="DNA-binding pseudobarrel domain"/>
    <property type="match status" value="1"/>
</dbReference>
<dbReference type="SUPFAM" id="SSF101936">
    <property type="entry name" value="DNA-binding pseudobarrel domain"/>
    <property type="match status" value="1"/>
</dbReference>
<evidence type="ECO:0008006" key="10">
    <source>
        <dbReference type="Google" id="ProtNLM"/>
    </source>
</evidence>
<evidence type="ECO:0000256" key="4">
    <source>
        <dbReference type="ARBA" id="ARBA00023163"/>
    </source>
</evidence>
<sequence length="376" mass="43358">MEEKKIRMRELTLDDMEGVKTDGNWSMIDILMSVTKRAEEIYDDEVVLGQSYSGEEKGDEKPSSSGSKSFSHKEKGNPSIVEKPSSSKSKKFSHKEKGKLSVEENPNSCKNIKFRFSFHEEISCSENLLKKPIKCRKERLSEEKSLKKPIEYKGIVQHEEEWSKKCYNKHFQSKLKSTASGFVAETSGVKKRKKNMSKSFSSGEDQVKKKRSKIDHGPEPPPPLPEEFRNAIQELAEGRNISAEMLVLQKGLYNSDVDRHQSRFSIPMNSMIGDFLKDEEKANLLRRHSNGKLESMRVSIIDPLLIKRTVDLRRWPMKKDSGNESVSYMVTGNWTEILERNHLKKGMVVQLWSFRIEEELCFCLVKLEAPRNTILY</sequence>
<organism evidence="7 9">
    <name type="scientific">Forsythia ovata</name>
    <dbReference type="NCBI Taxonomy" id="205694"/>
    <lineage>
        <taxon>Eukaryota</taxon>
        <taxon>Viridiplantae</taxon>
        <taxon>Streptophyta</taxon>
        <taxon>Embryophyta</taxon>
        <taxon>Tracheophyta</taxon>
        <taxon>Spermatophyta</taxon>
        <taxon>Magnoliopsida</taxon>
        <taxon>eudicotyledons</taxon>
        <taxon>Gunneridae</taxon>
        <taxon>Pentapetalae</taxon>
        <taxon>asterids</taxon>
        <taxon>lamiids</taxon>
        <taxon>Lamiales</taxon>
        <taxon>Oleaceae</taxon>
        <taxon>Forsythieae</taxon>
        <taxon>Forsythia</taxon>
    </lineage>
</organism>
<comment type="caution">
    <text evidence="7">The sequence shown here is derived from an EMBL/GenBank/DDBJ whole genome shotgun (WGS) entry which is preliminary data.</text>
</comment>
<name>A0ABD1S5C3_9LAMI</name>
<dbReference type="GO" id="GO:0005634">
    <property type="term" value="C:nucleus"/>
    <property type="evidence" value="ECO:0007669"/>
    <property type="project" value="UniProtKB-SubCell"/>
</dbReference>
<dbReference type="Proteomes" id="UP001604277">
    <property type="component" value="Unassembled WGS sequence"/>
</dbReference>
<evidence type="ECO:0000256" key="2">
    <source>
        <dbReference type="ARBA" id="ARBA00023015"/>
    </source>
</evidence>
<evidence type="ECO:0000256" key="5">
    <source>
        <dbReference type="ARBA" id="ARBA00023242"/>
    </source>
</evidence>
<evidence type="ECO:0000256" key="6">
    <source>
        <dbReference type="SAM" id="MobiDB-lite"/>
    </source>
</evidence>
<dbReference type="EMBL" id="JBFOLJ010000011">
    <property type="protein sequence ID" value="KAL2496084.1"/>
    <property type="molecule type" value="Genomic_DNA"/>
</dbReference>
<dbReference type="Pfam" id="PF03754">
    <property type="entry name" value="At2g31720-like"/>
    <property type="match status" value="1"/>
</dbReference>